<comment type="catalytic activity">
    <reaction evidence="7">
        <text>L-threonyl-[protein] + ATP = O-phospho-L-threonyl-[protein] + ADP + H(+)</text>
        <dbReference type="Rhea" id="RHEA:46608"/>
        <dbReference type="Rhea" id="RHEA-COMP:11060"/>
        <dbReference type="Rhea" id="RHEA-COMP:11605"/>
        <dbReference type="ChEBI" id="CHEBI:15378"/>
        <dbReference type="ChEBI" id="CHEBI:30013"/>
        <dbReference type="ChEBI" id="CHEBI:30616"/>
        <dbReference type="ChEBI" id="CHEBI:61977"/>
        <dbReference type="ChEBI" id="CHEBI:456216"/>
        <dbReference type="EC" id="2.7.11.1"/>
    </reaction>
</comment>
<dbReference type="GO" id="GO:0004674">
    <property type="term" value="F:protein serine/threonine kinase activity"/>
    <property type="evidence" value="ECO:0007669"/>
    <property type="project" value="UniProtKB-KW"/>
</dbReference>
<evidence type="ECO:0000256" key="4">
    <source>
        <dbReference type="ARBA" id="ARBA00022741"/>
    </source>
</evidence>
<evidence type="ECO:0000256" key="7">
    <source>
        <dbReference type="ARBA" id="ARBA00047899"/>
    </source>
</evidence>
<dbReference type="InterPro" id="IPR011009">
    <property type="entry name" value="Kinase-like_dom_sf"/>
</dbReference>
<name>D8M6P3_BLAHO</name>
<dbReference type="GO" id="GO:0005829">
    <property type="term" value="C:cytosol"/>
    <property type="evidence" value="ECO:0007669"/>
    <property type="project" value="TreeGrafter"/>
</dbReference>
<comment type="function">
    <text evidence="9">Casein kinases are operationally defined by their preferential utilization of acidic proteins such as caseins as substrates. The alpha chain contains the catalytic site.</text>
</comment>
<keyword evidence="3" id="KW-0808">Transferase</keyword>
<dbReference type="GeneID" id="24920441"/>
<dbReference type="GO" id="GO:0005956">
    <property type="term" value="C:protein kinase CK2 complex"/>
    <property type="evidence" value="ECO:0007669"/>
    <property type="project" value="TreeGrafter"/>
</dbReference>
<keyword evidence="4" id="KW-0547">Nucleotide-binding</keyword>
<evidence type="ECO:0000256" key="9">
    <source>
        <dbReference type="ARBA" id="ARBA00059329"/>
    </source>
</evidence>
<protein>
    <recommendedName>
        <fullName evidence="1">non-specific serine/threonine protein kinase</fullName>
        <ecNumber evidence="1">2.7.11.1</ecNumber>
    </recommendedName>
</protein>
<evidence type="ECO:0000256" key="6">
    <source>
        <dbReference type="ARBA" id="ARBA00022840"/>
    </source>
</evidence>
<reference evidence="11" key="1">
    <citation type="submission" date="2010-02" db="EMBL/GenBank/DDBJ databases">
        <title>Sequencing and annotation of the Blastocystis hominis genome.</title>
        <authorList>
            <person name="Wincker P."/>
        </authorList>
    </citation>
    <scope>NUCLEOTIDE SEQUENCE</scope>
    <source>
        <strain evidence="11">Singapore isolate B</strain>
    </source>
</reference>
<dbReference type="PROSITE" id="PS50011">
    <property type="entry name" value="PROTEIN_KINASE_DOM"/>
    <property type="match status" value="1"/>
</dbReference>
<evidence type="ECO:0000256" key="8">
    <source>
        <dbReference type="ARBA" id="ARBA00048679"/>
    </source>
</evidence>
<dbReference type="GO" id="GO:0005524">
    <property type="term" value="F:ATP binding"/>
    <property type="evidence" value="ECO:0007669"/>
    <property type="project" value="UniProtKB-KW"/>
</dbReference>
<dbReference type="FunFam" id="1.10.510.10:FF:000059">
    <property type="entry name" value="Casein kinase II subunit alpha"/>
    <property type="match status" value="1"/>
</dbReference>
<dbReference type="Proteomes" id="UP000008312">
    <property type="component" value="Unassembled WGS sequence"/>
</dbReference>
<sequence length="398" mass="46614">MNVAREYADAVTSQPADYCDYAHYNFEYGSRDRYELIASVGRGKFSEVFKAYDRKTGEYVSIKQLKPLNRQKMKREIKVMDILRGGPSILPLLDKLRNPYEDTPILVTKWVEALPYRKYWSSLSDYELRYYFYQILIGLDYAHSKGIMHRDLKPGNVLFDYTTKEVFIIDWGLASFYNPQLPSNVRVSTRNYKGPELLLNDEYYNYSVDMWSFGCIVAGMVFNRLPFFRAHGNDDQLRVIVNVLGTTELHRYIQKYNLQVNETLIASLGSCRRRDWSEFASGIDSSHICTELFDLLDNLLIYDHQKRFTARECMQHPYFREVRERLKGGVLQKSVESRENRVEMKREMNKKELLGNLRSLKRGLEERAKAEVANGEYQLVSTICETLKVVEAEGCEIR</sequence>
<gene>
    <name evidence="11" type="ORF">GSBLH_T00003337001</name>
</gene>
<dbReference type="PANTHER" id="PTHR24054">
    <property type="entry name" value="CASEIN KINASE II SUBUNIT ALPHA"/>
    <property type="match status" value="1"/>
</dbReference>
<dbReference type="InterPro" id="IPR008271">
    <property type="entry name" value="Ser/Thr_kinase_AS"/>
</dbReference>
<dbReference type="Gene3D" id="3.30.200.20">
    <property type="entry name" value="Phosphorylase Kinase, domain 1"/>
    <property type="match status" value="1"/>
</dbReference>
<accession>D8M6P3</accession>
<dbReference type="EMBL" id="FN668661">
    <property type="protein sequence ID" value="CBK23461.2"/>
    <property type="molecule type" value="Genomic_DNA"/>
</dbReference>
<dbReference type="OMA" id="SSHICTE"/>
<evidence type="ECO:0000256" key="3">
    <source>
        <dbReference type="ARBA" id="ARBA00022679"/>
    </source>
</evidence>
<dbReference type="Gene3D" id="1.10.510.10">
    <property type="entry name" value="Transferase(Phosphotransferase) domain 1"/>
    <property type="match status" value="1"/>
</dbReference>
<feature type="domain" description="Protein kinase" evidence="10">
    <location>
        <begin position="34"/>
        <end position="319"/>
    </location>
</feature>
<keyword evidence="2" id="KW-0723">Serine/threonine-protein kinase</keyword>
<dbReference type="CDD" id="cd14132">
    <property type="entry name" value="STKc_CK2_alpha"/>
    <property type="match status" value="1"/>
</dbReference>
<proteinExistence type="predicted"/>
<dbReference type="InterPro" id="IPR045216">
    <property type="entry name" value="CK2_alpha"/>
</dbReference>
<dbReference type="PANTHER" id="PTHR24054:SF0">
    <property type="entry name" value="CASEIN KINASE II SUBUNIT ALPHA"/>
    <property type="match status" value="1"/>
</dbReference>
<evidence type="ECO:0000256" key="1">
    <source>
        <dbReference type="ARBA" id="ARBA00012513"/>
    </source>
</evidence>
<dbReference type="FunFam" id="3.30.200.20:FF:000088">
    <property type="entry name" value="Casein kinase II subunit alpha"/>
    <property type="match status" value="1"/>
</dbReference>
<dbReference type="GO" id="GO:0005634">
    <property type="term" value="C:nucleus"/>
    <property type="evidence" value="ECO:0007669"/>
    <property type="project" value="TreeGrafter"/>
</dbReference>
<keyword evidence="12" id="KW-1185">Reference proteome</keyword>
<organism evidence="11">
    <name type="scientific">Blastocystis hominis</name>
    <dbReference type="NCBI Taxonomy" id="12968"/>
    <lineage>
        <taxon>Eukaryota</taxon>
        <taxon>Sar</taxon>
        <taxon>Stramenopiles</taxon>
        <taxon>Bigyra</taxon>
        <taxon>Opalozoa</taxon>
        <taxon>Opalinata</taxon>
        <taxon>Blastocystidae</taxon>
        <taxon>Blastocystis</taxon>
    </lineage>
</organism>
<dbReference type="EC" id="2.7.11.1" evidence="1"/>
<comment type="catalytic activity">
    <reaction evidence="8">
        <text>L-seryl-[protein] + ATP = O-phospho-L-seryl-[protein] + ADP + H(+)</text>
        <dbReference type="Rhea" id="RHEA:17989"/>
        <dbReference type="Rhea" id="RHEA-COMP:9863"/>
        <dbReference type="Rhea" id="RHEA-COMP:11604"/>
        <dbReference type="ChEBI" id="CHEBI:15378"/>
        <dbReference type="ChEBI" id="CHEBI:29999"/>
        <dbReference type="ChEBI" id="CHEBI:30616"/>
        <dbReference type="ChEBI" id="CHEBI:83421"/>
        <dbReference type="ChEBI" id="CHEBI:456216"/>
        <dbReference type="EC" id="2.7.11.1"/>
    </reaction>
</comment>
<evidence type="ECO:0000313" key="11">
    <source>
        <dbReference type="EMBL" id="CBK23461.2"/>
    </source>
</evidence>
<dbReference type="SUPFAM" id="SSF56112">
    <property type="entry name" value="Protein kinase-like (PK-like)"/>
    <property type="match status" value="1"/>
</dbReference>
<evidence type="ECO:0000259" key="10">
    <source>
        <dbReference type="PROSITE" id="PS50011"/>
    </source>
</evidence>
<evidence type="ECO:0000256" key="2">
    <source>
        <dbReference type="ARBA" id="ARBA00022527"/>
    </source>
</evidence>
<dbReference type="InterPro" id="IPR000719">
    <property type="entry name" value="Prot_kinase_dom"/>
</dbReference>
<dbReference type="Pfam" id="PF00069">
    <property type="entry name" value="Pkinase"/>
    <property type="match status" value="1"/>
</dbReference>
<dbReference type="GO" id="GO:0051726">
    <property type="term" value="P:regulation of cell cycle"/>
    <property type="evidence" value="ECO:0007669"/>
    <property type="project" value="TreeGrafter"/>
</dbReference>
<dbReference type="InParanoid" id="D8M6P3"/>
<dbReference type="AlphaFoldDB" id="D8M6P3"/>
<dbReference type="PROSITE" id="PS00108">
    <property type="entry name" value="PROTEIN_KINASE_ST"/>
    <property type="match status" value="1"/>
</dbReference>
<dbReference type="SMART" id="SM00220">
    <property type="entry name" value="S_TKc"/>
    <property type="match status" value="1"/>
</dbReference>
<dbReference type="RefSeq" id="XP_012897509.1">
    <property type="nucleotide sequence ID" value="XM_013042055.1"/>
</dbReference>
<keyword evidence="5" id="KW-0418">Kinase</keyword>
<dbReference type="OrthoDB" id="10254671at2759"/>
<evidence type="ECO:0000256" key="5">
    <source>
        <dbReference type="ARBA" id="ARBA00022777"/>
    </source>
</evidence>
<evidence type="ECO:0000313" key="12">
    <source>
        <dbReference type="Proteomes" id="UP000008312"/>
    </source>
</evidence>
<keyword evidence="6" id="KW-0067">ATP-binding</keyword>